<accession>A0ABM6LEX9</accession>
<protein>
    <recommendedName>
        <fullName evidence="3">Hydrolase</fullName>
    </recommendedName>
</protein>
<evidence type="ECO:0008006" key="3">
    <source>
        <dbReference type="Google" id="ProtNLM"/>
    </source>
</evidence>
<name>A0ABM6LEX9_9BACI</name>
<evidence type="ECO:0000313" key="1">
    <source>
        <dbReference type="EMBL" id="ASB87804.1"/>
    </source>
</evidence>
<dbReference type="EMBL" id="CP021920">
    <property type="protein sequence ID" value="ASB87804.1"/>
    <property type="molecule type" value="Genomic_DNA"/>
</dbReference>
<dbReference type="Proteomes" id="UP000196877">
    <property type="component" value="Chromosome"/>
</dbReference>
<reference evidence="1 2" key="1">
    <citation type="submission" date="2017-06" db="EMBL/GenBank/DDBJ databases">
        <title>Genome sequence of Bacillus sonorensis strain SRCM101395.</title>
        <authorList>
            <person name="Cho S.H."/>
        </authorList>
    </citation>
    <scope>NUCLEOTIDE SEQUENCE [LARGE SCALE GENOMIC DNA]</scope>
    <source>
        <strain evidence="1 2">SRCM101395</strain>
    </source>
</reference>
<keyword evidence="2" id="KW-1185">Reference proteome</keyword>
<gene>
    <name evidence="1" type="ORF">S101395_01294</name>
</gene>
<proteinExistence type="predicted"/>
<evidence type="ECO:0000313" key="2">
    <source>
        <dbReference type="Proteomes" id="UP000196877"/>
    </source>
</evidence>
<sequence length="110" mass="12979">MITLEKRTYYISVQDGMISQHSGASPWEFEISADDDDIIILREYFDQLHSQDWINFFRAHVPAVEYHYDSSNDKMDELRRNIYGMLYRLGNEETRSFISENGLCDIKSAD</sequence>
<organism evidence="1 2">
    <name type="scientific">Bacillus sonorensis</name>
    <dbReference type="NCBI Taxonomy" id="119858"/>
    <lineage>
        <taxon>Bacteria</taxon>
        <taxon>Bacillati</taxon>
        <taxon>Bacillota</taxon>
        <taxon>Bacilli</taxon>
        <taxon>Bacillales</taxon>
        <taxon>Bacillaceae</taxon>
        <taxon>Bacillus</taxon>
    </lineage>
</organism>